<dbReference type="GO" id="GO:0004519">
    <property type="term" value="F:endonuclease activity"/>
    <property type="evidence" value="ECO:0007669"/>
    <property type="project" value="UniProtKB-KW"/>
</dbReference>
<dbReference type="GO" id="GO:0003676">
    <property type="term" value="F:nucleic acid binding"/>
    <property type="evidence" value="ECO:0007669"/>
    <property type="project" value="InterPro"/>
</dbReference>
<evidence type="ECO:0000259" key="1">
    <source>
        <dbReference type="Pfam" id="PF08721"/>
    </source>
</evidence>
<dbReference type="Gene3D" id="1.10.10.10">
    <property type="entry name" value="Winged helix-like DNA-binding domain superfamily/Winged helix DNA-binding domain"/>
    <property type="match status" value="1"/>
</dbReference>
<accession>A0A4P8INI8</accession>
<gene>
    <name evidence="2" type="ORF">FAZ95_07835</name>
</gene>
<dbReference type="EMBL" id="CP040077">
    <property type="protein sequence ID" value="QCP49095.1"/>
    <property type="molecule type" value="Genomic_DNA"/>
</dbReference>
<dbReference type="InterPro" id="IPR011335">
    <property type="entry name" value="Restrct_endonuc-II-like"/>
</dbReference>
<dbReference type="Pfam" id="PF08721">
    <property type="entry name" value="Tn7_Tnp_TnsA_C"/>
    <property type="match status" value="1"/>
</dbReference>
<organism evidence="2 3">
    <name type="scientific">Trinickia violacea</name>
    <dbReference type="NCBI Taxonomy" id="2571746"/>
    <lineage>
        <taxon>Bacteria</taxon>
        <taxon>Pseudomonadati</taxon>
        <taxon>Pseudomonadota</taxon>
        <taxon>Betaproteobacteria</taxon>
        <taxon>Burkholderiales</taxon>
        <taxon>Burkholderiaceae</taxon>
        <taxon>Trinickia</taxon>
    </lineage>
</organism>
<keyword evidence="2" id="KW-0255">Endonuclease</keyword>
<dbReference type="Proteomes" id="UP000298656">
    <property type="component" value="Chromosome 1"/>
</dbReference>
<keyword evidence="2" id="KW-0540">Nuclease</keyword>
<evidence type="ECO:0000313" key="3">
    <source>
        <dbReference type="Proteomes" id="UP000298656"/>
    </source>
</evidence>
<keyword evidence="3" id="KW-1185">Reference proteome</keyword>
<dbReference type="CDD" id="cd22362">
    <property type="entry name" value="TnsA_endonuclease-like"/>
    <property type="match status" value="1"/>
</dbReference>
<sequence>MTTRTVRMRKKTLARKLAEQESAKKAGEYIRWYHTRDMPGSGIKTRLACEKGAADELHFMSEAEHAVFLEAWWRSCVVTIFDQHALDREKTQRAAASVNLDHPTYSGTREPAVLSTDLVLVIRNRNSYSREAWSVKSASGNGTTPLTRAQQIERKTWQDEGASYRAVTARGMHANRSKNLAWIFRAANETVGRDLTEEEVAARRAIQILIRTRRSMSVIEACRYVDRWLGLSVGSGIRAFRQLAGEKRIRFDLETVDPLQLRLEELWWCSAHKAR</sequence>
<proteinExistence type="predicted"/>
<dbReference type="AlphaFoldDB" id="A0A4P8INI8"/>
<dbReference type="InterPro" id="IPR036388">
    <property type="entry name" value="WH-like_DNA-bd_sf"/>
</dbReference>
<dbReference type="OrthoDB" id="9114990at2"/>
<reference evidence="2 3" key="1">
    <citation type="submission" date="2019-05" db="EMBL/GenBank/DDBJ databases">
        <title>Burkholderia sp. DHOD12, isolated from subtropical forest soil.</title>
        <authorList>
            <person name="Gao Z.-H."/>
            <person name="Qiu L.-H."/>
        </authorList>
    </citation>
    <scope>NUCLEOTIDE SEQUENCE [LARGE SCALE GENOMIC DNA]</scope>
    <source>
        <strain evidence="2 3">DHOD12</strain>
    </source>
</reference>
<protein>
    <submittedName>
        <fullName evidence="2">Heteromeric transposase endonuclease subunit TnsA</fullName>
    </submittedName>
</protein>
<keyword evidence="2" id="KW-0378">Hydrolase</keyword>
<evidence type="ECO:0000313" key="2">
    <source>
        <dbReference type="EMBL" id="QCP49095.1"/>
    </source>
</evidence>
<dbReference type="InterPro" id="IPR011856">
    <property type="entry name" value="tRNA_endonuc-like_dom_sf"/>
</dbReference>
<dbReference type="KEGG" id="tvl:FAZ95_07835"/>
<dbReference type="InterPro" id="IPR014832">
    <property type="entry name" value="TnsA_C"/>
</dbReference>
<dbReference type="Gene3D" id="3.40.1350.10">
    <property type="match status" value="1"/>
</dbReference>
<name>A0A4P8INI8_9BURK</name>
<dbReference type="SUPFAM" id="SSF52980">
    <property type="entry name" value="Restriction endonuclease-like"/>
    <property type="match status" value="1"/>
</dbReference>
<feature type="domain" description="TnsA endonuclease C-terminal" evidence="1">
    <location>
        <begin position="176"/>
        <end position="253"/>
    </location>
</feature>